<dbReference type="RefSeq" id="XP_020067363.1">
    <property type="nucleotide sequence ID" value="XM_020206277.1"/>
</dbReference>
<keyword evidence="2" id="KW-1133">Transmembrane helix</keyword>
<dbReference type="GeneID" id="30980414"/>
<feature type="compositionally biased region" description="Basic residues" evidence="1">
    <location>
        <begin position="219"/>
        <end position="230"/>
    </location>
</feature>
<keyword evidence="2" id="KW-0472">Membrane</keyword>
<evidence type="ECO:0000256" key="2">
    <source>
        <dbReference type="SAM" id="Phobius"/>
    </source>
</evidence>
<protein>
    <submittedName>
        <fullName evidence="3">Uncharacterized protein</fullName>
    </submittedName>
</protein>
<accession>A0A1E4SRV8</accession>
<proteinExistence type="predicted"/>
<evidence type="ECO:0000313" key="3">
    <source>
        <dbReference type="EMBL" id="ODV82241.1"/>
    </source>
</evidence>
<name>A0A1E4SRV8_9ASCO</name>
<feature type="region of interest" description="Disordered" evidence="1">
    <location>
        <begin position="151"/>
        <end position="183"/>
    </location>
</feature>
<feature type="region of interest" description="Disordered" evidence="1">
    <location>
        <begin position="203"/>
        <end position="230"/>
    </location>
</feature>
<sequence>MSSLSKGDDIESVYFVIYQLISDTTILLLEVCADYVAVELVILLYIRNHFKSGFQLIRQVSIFIIEAMLIMKMMLMVFLRDLRLNHVLQLSPNCCEKLRVAPCTAFATKYDGLLGKIELSISEITTPMWIIQTLQLSPMLEETTRIEHIVDSNDKSATGLPSGSKVEKGGSDSLHQRIVSDGNTHEPFLQSLYWGNRKEKSVHEGSSLHSIDPNEAKGSKRSKLKRMIGK</sequence>
<feature type="transmembrane region" description="Helical" evidence="2">
    <location>
        <begin position="26"/>
        <end position="48"/>
    </location>
</feature>
<dbReference type="Proteomes" id="UP000094285">
    <property type="component" value="Unassembled WGS sequence"/>
</dbReference>
<gene>
    <name evidence="3" type="ORF">CANTADRAFT_138744</name>
</gene>
<evidence type="ECO:0000256" key="1">
    <source>
        <dbReference type="SAM" id="MobiDB-lite"/>
    </source>
</evidence>
<keyword evidence="2" id="KW-0812">Transmembrane</keyword>
<dbReference type="AlphaFoldDB" id="A0A1E4SRV8"/>
<reference evidence="4" key="1">
    <citation type="submission" date="2016-05" db="EMBL/GenBank/DDBJ databases">
        <title>Comparative genomics of biotechnologically important yeasts.</title>
        <authorList>
            <consortium name="DOE Joint Genome Institute"/>
            <person name="Riley R."/>
            <person name="Haridas S."/>
            <person name="Wolfe K.H."/>
            <person name="Lopes M.R."/>
            <person name="Hittinger C.T."/>
            <person name="Goker M."/>
            <person name="Salamov A."/>
            <person name="Wisecaver J."/>
            <person name="Long T.M."/>
            <person name="Aerts A.L."/>
            <person name="Barry K."/>
            <person name="Choi C."/>
            <person name="Clum A."/>
            <person name="Coughlan A.Y."/>
            <person name="Deshpande S."/>
            <person name="Douglass A.P."/>
            <person name="Hanson S.J."/>
            <person name="Klenk H.-P."/>
            <person name="Labutti K."/>
            <person name="Lapidus A."/>
            <person name="Lindquist E."/>
            <person name="Lipzen A."/>
            <person name="Meier-Kolthoff J.P."/>
            <person name="Ohm R.A."/>
            <person name="Otillar R.P."/>
            <person name="Pangilinan J."/>
            <person name="Peng Y."/>
            <person name="Rokas A."/>
            <person name="Rosa C.A."/>
            <person name="Scheuner C."/>
            <person name="Sibirny A.A."/>
            <person name="Slot J.C."/>
            <person name="Stielow J.B."/>
            <person name="Sun H."/>
            <person name="Kurtzman C.P."/>
            <person name="Blackwell M."/>
            <person name="Grigoriev I.V."/>
            <person name="Jeffries T.W."/>
        </authorList>
    </citation>
    <scope>NUCLEOTIDE SEQUENCE [LARGE SCALE GENOMIC DNA]</scope>
    <source>
        <strain evidence="4">NRRL Y-17324</strain>
    </source>
</reference>
<evidence type="ECO:0000313" key="4">
    <source>
        <dbReference type="Proteomes" id="UP000094285"/>
    </source>
</evidence>
<dbReference type="EMBL" id="KV453909">
    <property type="protein sequence ID" value="ODV82241.1"/>
    <property type="molecule type" value="Genomic_DNA"/>
</dbReference>
<organism evidence="3 4">
    <name type="scientific">Suhomyces tanzawaensis NRRL Y-17324</name>
    <dbReference type="NCBI Taxonomy" id="984487"/>
    <lineage>
        <taxon>Eukaryota</taxon>
        <taxon>Fungi</taxon>
        <taxon>Dikarya</taxon>
        <taxon>Ascomycota</taxon>
        <taxon>Saccharomycotina</taxon>
        <taxon>Pichiomycetes</taxon>
        <taxon>Debaryomycetaceae</taxon>
        <taxon>Suhomyces</taxon>
    </lineage>
</organism>
<keyword evidence="4" id="KW-1185">Reference proteome</keyword>
<feature type="transmembrane region" description="Helical" evidence="2">
    <location>
        <begin position="60"/>
        <end position="79"/>
    </location>
</feature>